<keyword evidence="3" id="KW-1185">Reference proteome</keyword>
<evidence type="ECO:0000259" key="1">
    <source>
        <dbReference type="Pfam" id="PF04909"/>
    </source>
</evidence>
<dbReference type="RefSeq" id="WP_011506030.1">
    <property type="nucleotide sequence ID" value="NC_007963.1"/>
</dbReference>
<name>Q1QZM4_CHRI1</name>
<dbReference type="eggNOG" id="COG3618">
    <property type="taxonomic scope" value="Bacteria"/>
</dbReference>
<keyword evidence="2" id="KW-0378">Hydrolase</keyword>
<dbReference type="InterPro" id="IPR032466">
    <property type="entry name" value="Metal_Hydrolase"/>
</dbReference>
<proteinExistence type="predicted"/>
<dbReference type="GO" id="GO:0016787">
    <property type="term" value="F:hydrolase activity"/>
    <property type="evidence" value="ECO:0007669"/>
    <property type="project" value="UniProtKB-KW"/>
</dbReference>
<dbReference type="STRING" id="290398.Csal_0723"/>
<protein>
    <submittedName>
        <fullName evidence="2">Amidohydrolase 2</fullName>
    </submittedName>
</protein>
<dbReference type="PANTHER" id="PTHR35563">
    <property type="entry name" value="BARREL METAL-DEPENDENT HYDROLASE, PUTATIVE (AFU_ORTHOLOGUE AFUA_1G16240)-RELATED"/>
    <property type="match status" value="1"/>
</dbReference>
<organism evidence="2 3">
    <name type="scientific">Chromohalobacter israelensis (strain ATCC BAA-138 / DSM 3043 / CIP 106854 / NCIMB 13768 / 1H11)</name>
    <name type="common">Chromohalobacter salexigens</name>
    <dbReference type="NCBI Taxonomy" id="290398"/>
    <lineage>
        <taxon>Bacteria</taxon>
        <taxon>Pseudomonadati</taxon>
        <taxon>Pseudomonadota</taxon>
        <taxon>Gammaproteobacteria</taxon>
        <taxon>Oceanospirillales</taxon>
        <taxon>Halomonadaceae</taxon>
        <taxon>Chromohalobacter</taxon>
    </lineage>
</organism>
<dbReference type="InterPro" id="IPR006680">
    <property type="entry name" value="Amidohydro-rel"/>
</dbReference>
<dbReference type="Proteomes" id="UP000000239">
    <property type="component" value="Chromosome"/>
</dbReference>
<gene>
    <name evidence="2" type="ordered locus">Csal_0723</name>
</gene>
<dbReference type="EMBL" id="CP000285">
    <property type="protein sequence ID" value="ABE58084.1"/>
    <property type="molecule type" value="Genomic_DNA"/>
</dbReference>
<dbReference type="Gene3D" id="3.20.20.140">
    <property type="entry name" value="Metal-dependent hydrolases"/>
    <property type="match status" value="1"/>
</dbReference>
<dbReference type="InterPro" id="IPR052358">
    <property type="entry name" value="Aro_Compnd_Degr_Hydrolases"/>
</dbReference>
<dbReference type="OrthoDB" id="9787654at2"/>
<dbReference type="KEGG" id="csa:Csal_0723"/>
<dbReference type="PANTHER" id="PTHR35563:SF2">
    <property type="entry name" value="BARREL METAL-DEPENDENT HYDROLASE, PUTATIVE (AFU_ORTHOLOGUE AFUA_1G16240)-RELATED"/>
    <property type="match status" value="1"/>
</dbReference>
<dbReference type="HOGENOM" id="CLU_064039_2_0_6"/>
<dbReference type="Pfam" id="PF04909">
    <property type="entry name" value="Amidohydro_2"/>
    <property type="match status" value="1"/>
</dbReference>
<sequence>MSRIIDTHAHVFTQQCRTARNPRHRPHYEAPLETYLDLLDRFGIAKGVLVQPSFLGTHNDYLMDCLRRYPDRLKGVAVVDPQVADATLDEMTTLGIRGTRLNWIGRDAEDLRSPEWTDLFSRLETRGWHVEIQAEGSTLLAILDLLANRDLDLVIDHFGRPRGTAWRDPVLDRLCAPGAAQRYWVKCSAPYRSRADDLQAVSKRLLDALGPHRLMWGSDWPWTEHEHLYSFEKALQDIEHWLPAADLEQVMSDTPRRFYLGEGKSTHSREEV</sequence>
<accession>Q1QZM4</accession>
<feature type="domain" description="Amidohydrolase-related" evidence="1">
    <location>
        <begin position="5"/>
        <end position="259"/>
    </location>
</feature>
<dbReference type="SUPFAM" id="SSF51556">
    <property type="entry name" value="Metallo-dependent hydrolases"/>
    <property type="match status" value="1"/>
</dbReference>
<dbReference type="GeneID" id="95333480"/>
<evidence type="ECO:0000313" key="2">
    <source>
        <dbReference type="EMBL" id="ABE58084.1"/>
    </source>
</evidence>
<reference evidence="2 3" key="1">
    <citation type="journal article" date="2011" name="Stand. Genomic Sci.">
        <title>Complete genome sequence of the halophilic and highly halotolerant Chromohalobacter salexigens type strain (1H11(T)).</title>
        <authorList>
            <person name="Copeland A."/>
            <person name="O'Connor K."/>
            <person name="Lucas S."/>
            <person name="Lapidus A."/>
            <person name="Berry K.W."/>
            <person name="Detter J.C."/>
            <person name="Del Rio T.G."/>
            <person name="Hammon N."/>
            <person name="Dalin E."/>
            <person name="Tice H."/>
            <person name="Pitluck S."/>
            <person name="Bruce D."/>
            <person name="Goodwin L."/>
            <person name="Han C."/>
            <person name="Tapia R."/>
            <person name="Saunders E."/>
            <person name="Schmutz J."/>
            <person name="Brettin T."/>
            <person name="Larimer F."/>
            <person name="Land M."/>
            <person name="Hauser L."/>
            <person name="Vargas C."/>
            <person name="Nieto J.J."/>
            <person name="Kyrpides N.C."/>
            <person name="Ivanova N."/>
            <person name="Goker M."/>
            <person name="Klenk H.P."/>
            <person name="Csonka L.N."/>
            <person name="Woyke T."/>
        </authorList>
    </citation>
    <scope>NUCLEOTIDE SEQUENCE [LARGE SCALE GENOMIC DNA]</scope>
    <source>
        <strain evidence="3">ATCC BAA-138 / DSM 3043 / CIP 106854 / NCIMB 13768 / 1H11</strain>
    </source>
</reference>
<dbReference type="AlphaFoldDB" id="Q1QZM4"/>
<evidence type="ECO:0000313" key="3">
    <source>
        <dbReference type="Proteomes" id="UP000000239"/>
    </source>
</evidence>